<dbReference type="Proteomes" id="UP000243499">
    <property type="component" value="Chromosome 5"/>
</dbReference>
<evidence type="ECO:0000256" key="1">
    <source>
        <dbReference type="SAM" id="MobiDB-lite"/>
    </source>
</evidence>
<protein>
    <submittedName>
        <fullName evidence="2">Uncharacterized protein</fullName>
    </submittedName>
</protein>
<reference evidence="2" key="1">
    <citation type="submission" date="2018-04" db="EMBL/GenBank/DDBJ databases">
        <title>WGS assembly of Panicum hallii.</title>
        <authorList>
            <person name="Lovell J."/>
            <person name="Jenkins J."/>
            <person name="Lowry D."/>
            <person name="Mamidi S."/>
            <person name="Sreedasyam A."/>
            <person name="Weng X."/>
            <person name="Barry K."/>
            <person name="Bonette J."/>
            <person name="Campitelli B."/>
            <person name="Daum C."/>
            <person name="Gordon S."/>
            <person name="Gould B."/>
            <person name="Lipzen A."/>
            <person name="Macqueen A."/>
            <person name="Palacio-Mejia J."/>
            <person name="Plott C."/>
            <person name="Shakirov E."/>
            <person name="Shu S."/>
            <person name="Yoshinaga Y."/>
            <person name="Zane M."/>
            <person name="Rokhsar D."/>
            <person name="Grimwood J."/>
            <person name="Schmutz J."/>
            <person name="Juenger T."/>
        </authorList>
    </citation>
    <scope>NUCLEOTIDE SEQUENCE [LARGE SCALE GENOMIC DNA]</scope>
    <source>
        <strain evidence="2">FIL2</strain>
    </source>
</reference>
<dbReference type="AlphaFoldDB" id="A0A2T8IN34"/>
<dbReference type="Gramene" id="PVH39059">
    <property type="protein sequence ID" value="PVH39059"/>
    <property type="gene ID" value="PAHAL_5G425800"/>
</dbReference>
<dbReference type="EMBL" id="CM008050">
    <property type="protein sequence ID" value="PVH39059.1"/>
    <property type="molecule type" value="Genomic_DNA"/>
</dbReference>
<feature type="compositionally biased region" description="Basic and acidic residues" evidence="1">
    <location>
        <begin position="12"/>
        <end position="23"/>
    </location>
</feature>
<proteinExistence type="predicted"/>
<gene>
    <name evidence="2" type="ORF">PAHAL_5G425800</name>
</gene>
<organism evidence="2">
    <name type="scientific">Panicum hallii</name>
    <dbReference type="NCBI Taxonomy" id="206008"/>
    <lineage>
        <taxon>Eukaryota</taxon>
        <taxon>Viridiplantae</taxon>
        <taxon>Streptophyta</taxon>
        <taxon>Embryophyta</taxon>
        <taxon>Tracheophyta</taxon>
        <taxon>Spermatophyta</taxon>
        <taxon>Magnoliopsida</taxon>
        <taxon>Liliopsida</taxon>
        <taxon>Poales</taxon>
        <taxon>Poaceae</taxon>
        <taxon>PACMAD clade</taxon>
        <taxon>Panicoideae</taxon>
        <taxon>Panicodae</taxon>
        <taxon>Paniceae</taxon>
        <taxon>Panicinae</taxon>
        <taxon>Panicum</taxon>
        <taxon>Panicum sect. Panicum</taxon>
    </lineage>
</organism>
<sequence length="52" mass="5448">MICTVDGASRVPSDEREVQGSSRDRKILQAAAGAAAKAMHNCNFSSANLQPS</sequence>
<name>A0A2T8IN34_9POAL</name>
<accession>A0A2T8IN34</accession>
<evidence type="ECO:0000313" key="2">
    <source>
        <dbReference type="EMBL" id="PVH39059.1"/>
    </source>
</evidence>
<feature type="region of interest" description="Disordered" evidence="1">
    <location>
        <begin position="1"/>
        <end position="23"/>
    </location>
</feature>